<dbReference type="AlphaFoldDB" id="A0A4U0XE07"/>
<dbReference type="Proteomes" id="UP000309340">
    <property type="component" value="Unassembled WGS sequence"/>
</dbReference>
<dbReference type="STRING" id="329884.A0A4U0XE07"/>
<dbReference type="SUPFAM" id="SSF47616">
    <property type="entry name" value="GST C-terminal domain-like"/>
    <property type="match status" value="1"/>
</dbReference>
<dbReference type="CDD" id="cd03038">
    <property type="entry name" value="GST_N_etherase_LigE"/>
    <property type="match status" value="1"/>
</dbReference>
<protein>
    <submittedName>
        <fullName evidence="3">Uncharacterized protein</fullName>
    </submittedName>
</protein>
<proteinExistence type="predicted"/>
<gene>
    <name evidence="3" type="ORF">B0A55_07122</name>
</gene>
<dbReference type="InterPro" id="IPR004045">
    <property type="entry name" value="Glutathione_S-Trfase_N"/>
</dbReference>
<evidence type="ECO:0000259" key="2">
    <source>
        <dbReference type="Pfam" id="PF22041"/>
    </source>
</evidence>
<evidence type="ECO:0000313" key="4">
    <source>
        <dbReference type="Proteomes" id="UP000309340"/>
    </source>
</evidence>
<dbReference type="SUPFAM" id="SSF52833">
    <property type="entry name" value="Thioredoxin-like"/>
    <property type="match status" value="1"/>
</dbReference>
<dbReference type="EMBL" id="NAJQ01000251">
    <property type="protein sequence ID" value="TKA73768.1"/>
    <property type="molecule type" value="Genomic_DNA"/>
</dbReference>
<evidence type="ECO:0000259" key="1">
    <source>
        <dbReference type="Pfam" id="PF13417"/>
    </source>
</evidence>
<dbReference type="InterPro" id="IPR036282">
    <property type="entry name" value="Glutathione-S-Trfase_C_sf"/>
</dbReference>
<feature type="domain" description="GST N-terminal" evidence="1">
    <location>
        <begin position="20"/>
        <end position="98"/>
    </location>
</feature>
<keyword evidence="4" id="KW-1185">Reference proteome</keyword>
<dbReference type="CDD" id="cd00299">
    <property type="entry name" value="GST_C_family"/>
    <property type="match status" value="1"/>
</dbReference>
<dbReference type="Pfam" id="PF22041">
    <property type="entry name" value="GST_C_7"/>
    <property type="match status" value="1"/>
</dbReference>
<dbReference type="InterPro" id="IPR036249">
    <property type="entry name" value="Thioredoxin-like_sf"/>
</dbReference>
<dbReference type="Pfam" id="PF13417">
    <property type="entry name" value="GST_N_3"/>
    <property type="match status" value="1"/>
</dbReference>
<comment type="caution">
    <text evidence="3">The sequence shown here is derived from an EMBL/GenBank/DDBJ whole genome shotgun (WGS) entry which is preliminary data.</text>
</comment>
<feature type="domain" description="Glutathione S-transferase UstS-like C-terminal" evidence="2">
    <location>
        <begin position="116"/>
        <end position="229"/>
    </location>
</feature>
<reference evidence="3 4" key="1">
    <citation type="submission" date="2017-03" db="EMBL/GenBank/DDBJ databases">
        <title>Genomes of endolithic fungi from Antarctica.</title>
        <authorList>
            <person name="Coleine C."/>
            <person name="Masonjones S."/>
            <person name="Stajich J.E."/>
        </authorList>
    </citation>
    <scope>NUCLEOTIDE SEQUENCE [LARGE SCALE GENOMIC DNA]</scope>
    <source>
        <strain evidence="3 4">CCFEE 5184</strain>
    </source>
</reference>
<name>A0A4U0XE07_9PEZI</name>
<dbReference type="InterPro" id="IPR054416">
    <property type="entry name" value="GST_UstS-like_C"/>
</dbReference>
<dbReference type="Gene3D" id="3.40.30.10">
    <property type="entry name" value="Glutaredoxin"/>
    <property type="match status" value="1"/>
</dbReference>
<organism evidence="3 4">
    <name type="scientific">Friedmanniomyces simplex</name>
    <dbReference type="NCBI Taxonomy" id="329884"/>
    <lineage>
        <taxon>Eukaryota</taxon>
        <taxon>Fungi</taxon>
        <taxon>Dikarya</taxon>
        <taxon>Ascomycota</taxon>
        <taxon>Pezizomycotina</taxon>
        <taxon>Dothideomycetes</taxon>
        <taxon>Dothideomycetidae</taxon>
        <taxon>Mycosphaerellales</taxon>
        <taxon>Teratosphaeriaceae</taxon>
        <taxon>Friedmanniomyces</taxon>
    </lineage>
</organism>
<accession>A0A4U0XE07</accession>
<evidence type="ECO:0000313" key="3">
    <source>
        <dbReference type="EMBL" id="TKA73768.1"/>
    </source>
</evidence>
<dbReference type="OrthoDB" id="4951845at2759"/>
<dbReference type="Gene3D" id="1.20.1050.10">
    <property type="match status" value="1"/>
</dbReference>
<sequence length="244" mass="27405">MSTGKIILYDLARRGGNTCWSANVWKVRLVLNYKRLPYTTTWLTHPEIEPTLTSLGIPPNTSGPGSAYTLPAIRLPNGEYLMDSTTIVQRLEELYPEPTLHLDTGVHDRALAVVGKTGFALLPVFMPRVARSMIVETSVPWFCEARRKKFGMSLEELESTRGGERAWEAADPGLKELNGLMKEEKRNEGPFVLGSEVSYADFVLVALLEGMRRIGEDLFERIVGGDEGLLAIYEECRRWTEKDV</sequence>